<gene>
    <name evidence="2" type="ORF">Forpe1208_v016972</name>
</gene>
<comment type="caution">
    <text evidence="2">The sequence shown here is derived from an EMBL/GenBank/DDBJ whole genome shotgun (WGS) entry which is preliminary data.</text>
</comment>
<evidence type="ECO:0000313" key="2">
    <source>
        <dbReference type="EMBL" id="KAG7402672.1"/>
    </source>
</evidence>
<protein>
    <submittedName>
        <fullName evidence="2">Uncharacterized protein</fullName>
    </submittedName>
</protein>
<feature type="region of interest" description="Disordered" evidence="1">
    <location>
        <begin position="156"/>
        <end position="180"/>
    </location>
</feature>
<feature type="region of interest" description="Disordered" evidence="1">
    <location>
        <begin position="14"/>
        <end position="99"/>
    </location>
</feature>
<feature type="compositionally biased region" description="Basic and acidic residues" evidence="1">
    <location>
        <begin position="171"/>
        <end position="180"/>
    </location>
</feature>
<name>A0A8J5NG48_FUSOX</name>
<organism evidence="2 3">
    <name type="scientific">Fusarium oxysporum f. sp. rapae</name>
    <dbReference type="NCBI Taxonomy" id="485398"/>
    <lineage>
        <taxon>Eukaryota</taxon>
        <taxon>Fungi</taxon>
        <taxon>Dikarya</taxon>
        <taxon>Ascomycota</taxon>
        <taxon>Pezizomycotina</taxon>
        <taxon>Sordariomycetes</taxon>
        <taxon>Hypocreomycetidae</taxon>
        <taxon>Hypocreales</taxon>
        <taxon>Nectriaceae</taxon>
        <taxon>Fusarium</taxon>
        <taxon>Fusarium oxysporum species complex</taxon>
    </lineage>
</organism>
<dbReference type="EMBL" id="JAELUQ010000017">
    <property type="protein sequence ID" value="KAG7402672.1"/>
    <property type="molecule type" value="Genomic_DNA"/>
</dbReference>
<proteinExistence type="predicted"/>
<feature type="compositionally biased region" description="Basic and acidic residues" evidence="1">
    <location>
        <begin position="71"/>
        <end position="86"/>
    </location>
</feature>
<feature type="compositionally biased region" description="Low complexity" evidence="1">
    <location>
        <begin position="258"/>
        <end position="268"/>
    </location>
</feature>
<reference evidence="2" key="1">
    <citation type="submission" date="2021-04" db="EMBL/GenBank/DDBJ databases">
        <title>First draft genome resource for Brassicaceae pathogens Fusarium oxysporum f. sp. raphani and Fusarium oxysporum f. sp. rapae.</title>
        <authorList>
            <person name="Asai S."/>
        </authorList>
    </citation>
    <scope>NUCLEOTIDE SEQUENCE</scope>
    <source>
        <strain evidence="2">Tf1208</strain>
    </source>
</reference>
<dbReference type="Proteomes" id="UP000694050">
    <property type="component" value="Unassembled WGS sequence"/>
</dbReference>
<feature type="region of interest" description="Disordered" evidence="1">
    <location>
        <begin position="244"/>
        <end position="268"/>
    </location>
</feature>
<feature type="compositionally biased region" description="Basic and acidic residues" evidence="1">
    <location>
        <begin position="53"/>
        <end position="63"/>
    </location>
</feature>
<sequence length="1513" mass="173423">MSVQFVLLYPLEVPSRPEIMPPPSVSVESKKQKERDRGRKRRQQLRRQGQARQLREVDSHETIRLVSQVHDVGDDATSHRPYEHYPRGHPATSSTSIRPPPRFCPPTAVSSGPPATRSPRDIRRTSGAFEAVADSTSAGEPLMQGSSETAATAVSGLSDAAEEVQATAGRPRRDPALSERELTRLRVRAYRARQHLSRFLPTAQPQDNALFSNWIDSENQCSAQGNPCSPENDPTLPVRFHQGDDAQQAASDWRRINSSSPASSRTSTSEFALVPLDINDHYPIADDHHCSLSPDRSIRENPTFPAADRIKVGLPYLNSFIEALQAQETRSGLDFLESQTTTYDRIFKTLFTAECHCSHETHDHARSHSLQERARFLQSSLPPLTTVFDERFAHEAIKYLHQWKEFLSDEPAEPLSFHKTEATLERGSAHVKRQWDVDSIWFGPKSLQAVRKPGIFRLSFMPPFKRNLSTDQVIRPHGLDLATTRHILFGSVNTSGIRFDVYLFFPEASKASASRNGLSLDRQKDLYDSIIIPAAFSSISDPLRQELPRSFDIAYAKSRSFQERPEMGRWRAGDDSRACHLQYTLPTDDLAPFWSSIVQKADSFLVQTKSGESVAYFKNPRLLFQSHDLKNIFATPSLHETMTLVHDTILSGMNPEQLDLHSCWLDIGTRDYVLDQNRGSDNRVEPFTLLWKSGCHQHLHQRLSAIAPATPLAESHFRSFLLRDIGTYHSRIKATGAVTPGCPRSREPAVIRAKAYNCNKELFSVMYSNYRLFGSGYLPLLAFDDEMIDDLSSSSQSRERGTRTQLSRAAILKAWKANKRHLRSVSDPKMLSNYGVRKEVTLRFDIILMMWTNGYFQATRESHTGPLNQTAPLVEELGLHHLPFWTIPTKEINAILFTQAARFVLPLDHLFFRASTGFAEQPSQSNVVERHVQSILGFYTAQMFCRLLVHSFIGEKMLHYDQWIWLSRWTVLNRPSRRREELLERQGLGLEDTIMTSGMLWIPSAKMDWQRGHLALDVLVSLYIPRNPLHPRLASQVNVQTLTVSKITVDMFFQQWLKEARVAFESNQHQEAEELVERAFSLAVEEIARAYHQHILLKLQSYWERDRLRIGQDKVPPLIRLQEGIEESATESGQIVTAQTIWEVYAEAWALYAQFDSDTDPDKLPQELPYWMTTRKYLPPHDGWSSFVFRHLFHRPSPPSWNHLYFLRLYRAFKESWETVQHQKNEVGTYQHDKVWYHGKSTFFKIKFWAPYFSPPKDNRRVVLDYGSKKTGSKPASEDDDYYLVFRLDFVSIVGLPRRPICRPSHFFDNITISFRHWSAPYSAKHVQGIGFDLSGRTFRIVTGVTREAWFIVMHPSQRAIGANNPHRALMLASYIKDIFLEGELLGEGVEPRWALGGKETQMIAFDKWVMFQTLFMDGWTGFLERFSAESDTFWTDHQPAFHVYDYGANINIEVNEGIANLEEETVIRPTYLDESEDGYDRENSSVPPTQHGWKGIGEEEEWARRAMGSTNR</sequence>
<feature type="region of interest" description="Disordered" evidence="1">
    <location>
        <begin position="1473"/>
        <end position="1513"/>
    </location>
</feature>
<evidence type="ECO:0000313" key="3">
    <source>
        <dbReference type="Proteomes" id="UP000694050"/>
    </source>
</evidence>
<feature type="compositionally biased region" description="Basic and acidic residues" evidence="1">
    <location>
        <begin position="28"/>
        <end position="37"/>
    </location>
</feature>
<evidence type="ECO:0000256" key="1">
    <source>
        <dbReference type="SAM" id="MobiDB-lite"/>
    </source>
</evidence>
<accession>A0A8J5NG48</accession>